<reference evidence="3" key="1">
    <citation type="submission" date="2025-08" db="UniProtKB">
        <authorList>
            <consortium name="RefSeq"/>
        </authorList>
    </citation>
    <scope>IDENTIFICATION</scope>
    <source>
        <tissue evidence="3">Whole blood</tissue>
    </source>
</reference>
<accession>A0A9W2VD56</accession>
<organism evidence="2 3">
    <name type="scientific">Panthera pardus</name>
    <name type="common">Leopard</name>
    <name type="synonym">Felis pardus</name>
    <dbReference type="NCBI Taxonomy" id="9691"/>
    <lineage>
        <taxon>Eukaryota</taxon>
        <taxon>Metazoa</taxon>
        <taxon>Chordata</taxon>
        <taxon>Craniata</taxon>
        <taxon>Vertebrata</taxon>
        <taxon>Euteleostomi</taxon>
        <taxon>Mammalia</taxon>
        <taxon>Eutheria</taxon>
        <taxon>Laurasiatheria</taxon>
        <taxon>Carnivora</taxon>
        <taxon>Feliformia</taxon>
        <taxon>Felidae</taxon>
        <taxon>Pantherinae</taxon>
        <taxon>Panthera</taxon>
    </lineage>
</organism>
<feature type="region of interest" description="Disordered" evidence="1">
    <location>
        <begin position="177"/>
        <end position="212"/>
    </location>
</feature>
<feature type="region of interest" description="Disordered" evidence="1">
    <location>
        <begin position="1"/>
        <end position="61"/>
    </location>
</feature>
<sequence length="455" mass="47172">MLLPFPAPSERRGVGEAGPSRCTEETPSRGRTGPAAGALGPARGWPEHGAEVGPAGPSSLTPGDPALRRATAALAQAAWPSGCVTVTGRLGQRAAERERGASPYCLWGGAVVVLCGGSGGGSPPSRERWGRAAGAAGRQGAGSQRRSLCVRARACGRGGRARRRILACAQARAAGRARAQEEGPRGAGAVGRREGGRADAKGGGEPRRRRRARAIRGRRIRACARRGVSALEGSDACAFTCALESGKKRREAWRGVGVEASRRRGGGAAPAQCAAELCVCESLTGSKWRRLLQRLLLCEGNNTPPRRQRRRRRRLRLAEHLPSGWACRRSVYPGQGALREEGQRQGAHPPESLLCDWGVAGGSSRSAEPRLRGRREGSPGPQPGAPRRSRPLRPPGPGPAFRGAGAARGTSGRPVSADRPPLLGSGGGRAAACLGHGEEGAPRGRGLARGSGSGC</sequence>
<dbReference type="RefSeq" id="XP_053756579.1">
    <property type="nucleotide sequence ID" value="XM_053900604.1"/>
</dbReference>
<dbReference type="Proteomes" id="UP001165780">
    <property type="component" value="Unplaced"/>
</dbReference>
<keyword evidence="2" id="KW-1185">Reference proteome</keyword>
<feature type="compositionally biased region" description="Basic and acidic residues" evidence="1">
    <location>
        <begin position="367"/>
        <end position="377"/>
    </location>
</feature>
<dbReference type="GeneID" id="128776234"/>
<feature type="compositionally biased region" description="Low complexity" evidence="1">
    <location>
        <begin position="29"/>
        <end position="44"/>
    </location>
</feature>
<feature type="region of interest" description="Disordered" evidence="1">
    <location>
        <begin position="119"/>
        <end position="140"/>
    </location>
</feature>
<evidence type="ECO:0000313" key="3">
    <source>
        <dbReference type="RefSeq" id="XP_053756579.1"/>
    </source>
</evidence>
<feature type="compositionally biased region" description="Basic and acidic residues" evidence="1">
    <location>
        <begin position="191"/>
        <end position="206"/>
    </location>
</feature>
<feature type="compositionally biased region" description="Low complexity" evidence="1">
    <location>
        <begin position="131"/>
        <end position="140"/>
    </location>
</feature>
<evidence type="ECO:0000256" key="1">
    <source>
        <dbReference type="SAM" id="MobiDB-lite"/>
    </source>
</evidence>
<feature type="region of interest" description="Disordered" evidence="1">
    <location>
        <begin position="339"/>
        <end position="455"/>
    </location>
</feature>
<name>A0A9W2VD56_PANPR</name>
<dbReference type="AlphaFoldDB" id="A0A9W2VD56"/>
<gene>
    <name evidence="3" type="primary">LOC128776234</name>
</gene>
<proteinExistence type="predicted"/>
<evidence type="ECO:0000313" key="2">
    <source>
        <dbReference type="Proteomes" id="UP001165780"/>
    </source>
</evidence>
<protein>
    <submittedName>
        <fullName evidence="3">Spidroin-1-like</fullName>
    </submittedName>
</protein>
<feature type="compositionally biased region" description="Low complexity" evidence="1">
    <location>
        <begin position="399"/>
        <end position="414"/>
    </location>
</feature>